<evidence type="ECO:0000259" key="1">
    <source>
        <dbReference type="Pfam" id="PF13699"/>
    </source>
</evidence>
<dbReference type="Proteomes" id="UP001597197">
    <property type="component" value="Unassembled WGS sequence"/>
</dbReference>
<feature type="domain" description="eCIS core" evidence="1">
    <location>
        <begin position="29"/>
        <end position="105"/>
    </location>
</feature>
<comment type="caution">
    <text evidence="2">The sequence shown here is derived from an EMBL/GenBank/DDBJ whole genome shotgun (WGS) entry which is preliminary data.</text>
</comment>
<organism evidence="2 3">
    <name type="scientific">Hymenobacter bucti</name>
    <dbReference type="NCBI Taxonomy" id="1844114"/>
    <lineage>
        <taxon>Bacteria</taxon>
        <taxon>Pseudomonadati</taxon>
        <taxon>Bacteroidota</taxon>
        <taxon>Cytophagia</taxon>
        <taxon>Cytophagales</taxon>
        <taxon>Hymenobacteraceae</taxon>
        <taxon>Hymenobacter</taxon>
    </lineage>
</organism>
<protein>
    <submittedName>
        <fullName evidence="2">DUF4157 domain-containing protein</fullName>
    </submittedName>
</protein>
<sequence length="757" mass="79687">MSHDFGKISAHVCDGHSAALGGLQSPGQPLDASTRTFMEARFGHDFKQVRVHANDQTAEAAQAMNARAYTVGHDIAFGAHQYAPGAPAGQRLLAHELAHVVQQARPSATPPGPAHERDADHAAVAIQQNRPVAVRAASRPGLARQEASPGAPTPYFNRLNKIYQRALEVAPAPVRAQIEQANGALRQATQASGVTPQQIDATIAKAAPALQVAETVLETMKAASPAPDPSQATWLGEPPLAVRQQRARKQQALFAADKAESPFALPPPLQTPTAGPGPDLSHYLTVDPPPTPFETQLRSGQPFLHTMQPPDPEIDPRKAVWLGPGPPPSKAQLQQMRFEPAGDLPPNTSIGLPDSDVRQTFRLSSRAAMPIRHPKTNQLIGYRLRAGVTIMEVDRNGKLLSTSGLEAPVEVDQFDPIDALFIVADIGVVIAKLAGPLVKAGVKEATAVAGRSFNRTANTARAGAARILIGTAEAAPVLEERAATTLIREEAEGLGPTLARAEDAPPAALVQPFGVLAPVPNAPAVARTVESVSQDLITHYQGRLVAPNNALSDIIRRARAPLTRVDGRAAAAELRDIIRMLERGEVGGVRVQSVEIVPPTMAQRTPDLVLHLENGTITRLEGRSVTSAPAGLVTPKPGLGGIGRALADYAEGITGTRSKITQAIVAKAKDTPARASQLTVPMPGVPSGGIISINVTVASADVATIDAAVDAAAARLGPHVERIDIGYLGPRASPTAAQLRPTLTYARQADRSYLRVP</sequence>
<gene>
    <name evidence="2" type="ORF">ACFSDX_25045</name>
</gene>
<dbReference type="InterPro" id="IPR025295">
    <property type="entry name" value="eCIS_core_dom"/>
</dbReference>
<dbReference type="EMBL" id="JBHUFD010000019">
    <property type="protein sequence ID" value="MFD1875721.1"/>
    <property type="molecule type" value="Genomic_DNA"/>
</dbReference>
<name>A0ABW4R2A7_9BACT</name>
<evidence type="ECO:0000313" key="2">
    <source>
        <dbReference type="EMBL" id="MFD1875721.1"/>
    </source>
</evidence>
<reference evidence="3" key="1">
    <citation type="journal article" date="2019" name="Int. J. Syst. Evol. Microbiol.">
        <title>The Global Catalogue of Microorganisms (GCM) 10K type strain sequencing project: providing services to taxonomists for standard genome sequencing and annotation.</title>
        <authorList>
            <consortium name="The Broad Institute Genomics Platform"/>
            <consortium name="The Broad Institute Genome Sequencing Center for Infectious Disease"/>
            <person name="Wu L."/>
            <person name="Ma J."/>
        </authorList>
    </citation>
    <scope>NUCLEOTIDE SEQUENCE [LARGE SCALE GENOMIC DNA]</scope>
    <source>
        <strain evidence="3">CGMCC 1.15795</strain>
    </source>
</reference>
<accession>A0ABW4R2A7</accession>
<proteinExistence type="predicted"/>
<evidence type="ECO:0000313" key="3">
    <source>
        <dbReference type="Proteomes" id="UP001597197"/>
    </source>
</evidence>
<dbReference type="Pfam" id="PF13699">
    <property type="entry name" value="eCIS_core"/>
    <property type="match status" value="1"/>
</dbReference>
<dbReference type="RefSeq" id="WP_382318696.1">
    <property type="nucleotide sequence ID" value="NZ_JBHUFD010000019.1"/>
</dbReference>
<keyword evidence="3" id="KW-1185">Reference proteome</keyword>